<reference evidence="6 7" key="1">
    <citation type="submission" date="2013-04" db="EMBL/GenBank/DDBJ databases">
        <title>Oceanococcus atlanticus 22II-S10r2 Genome Sequencing.</title>
        <authorList>
            <person name="Lai Q."/>
            <person name="Li G."/>
            <person name="Shao Z."/>
        </authorList>
    </citation>
    <scope>NUCLEOTIDE SEQUENCE [LARGE SCALE GENOMIC DNA]</scope>
    <source>
        <strain evidence="6 7">22II-S10r2</strain>
    </source>
</reference>
<protein>
    <recommendedName>
        <fullName evidence="5">Glutathione peroxidase</fullName>
    </recommendedName>
</protein>
<evidence type="ECO:0000256" key="2">
    <source>
        <dbReference type="ARBA" id="ARBA00022559"/>
    </source>
</evidence>
<dbReference type="PIRSF" id="PIRSF000303">
    <property type="entry name" value="Glutathion_perox"/>
    <property type="match status" value="1"/>
</dbReference>
<dbReference type="CDD" id="cd00340">
    <property type="entry name" value="GSH_Peroxidase"/>
    <property type="match status" value="1"/>
</dbReference>
<gene>
    <name evidence="6" type="ORF">ATO7_08627</name>
</gene>
<comment type="similarity">
    <text evidence="1 5">Belongs to the glutathione peroxidase family.</text>
</comment>
<dbReference type="AlphaFoldDB" id="A0A1Y1SDU5"/>
<evidence type="ECO:0000313" key="6">
    <source>
        <dbReference type="EMBL" id="ORE87091.1"/>
    </source>
</evidence>
<dbReference type="PANTHER" id="PTHR11592">
    <property type="entry name" value="GLUTATHIONE PEROXIDASE"/>
    <property type="match status" value="1"/>
</dbReference>
<dbReference type="Gene3D" id="3.40.30.10">
    <property type="entry name" value="Glutaredoxin"/>
    <property type="match status" value="1"/>
</dbReference>
<keyword evidence="2 5" id="KW-0575">Peroxidase</keyword>
<keyword evidence="3 5" id="KW-0560">Oxidoreductase</keyword>
<evidence type="ECO:0000256" key="3">
    <source>
        <dbReference type="ARBA" id="ARBA00023002"/>
    </source>
</evidence>
<dbReference type="Pfam" id="PF00255">
    <property type="entry name" value="GSHPx"/>
    <property type="match status" value="1"/>
</dbReference>
<evidence type="ECO:0000313" key="7">
    <source>
        <dbReference type="Proteomes" id="UP000192342"/>
    </source>
</evidence>
<evidence type="ECO:0000256" key="4">
    <source>
        <dbReference type="PIRSR" id="PIRSR000303-1"/>
    </source>
</evidence>
<dbReference type="GO" id="GO:0004601">
    <property type="term" value="F:peroxidase activity"/>
    <property type="evidence" value="ECO:0007669"/>
    <property type="project" value="UniProtKB-KW"/>
</dbReference>
<dbReference type="GO" id="GO:0034599">
    <property type="term" value="P:cellular response to oxidative stress"/>
    <property type="evidence" value="ECO:0007669"/>
    <property type="project" value="TreeGrafter"/>
</dbReference>
<keyword evidence="7" id="KW-1185">Reference proteome</keyword>
<dbReference type="SUPFAM" id="SSF52833">
    <property type="entry name" value="Thioredoxin-like"/>
    <property type="match status" value="1"/>
</dbReference>
<organism evidence="6 7">
    <name type="scientific">Oceanococcus atlanticus</name>
    <dbReference type="NCBI Taxonomy" id="1317117"/>
    <lineage>
        <taxon>Bacteria</taxon>
        <taxon>Pseudomonadati</taxon>
        <taxon>Pseudomonadota</taxon>
        <taxon>Gammaproteobacteria</taxon>
        <taxon>Chromatiales</taxon>
        <taxon>Oceanococcaceae</taxon>
        <taxon>Oceanococcus</taxon>
    </lineage>
</organism>
<dbReference type="PROSITE" id="PS51355">
    <property type="entry name" value="GLUTATHIONE_PEROXID_3"/>
    <property type="match status" value="1"/>
</dbReference>
<evidence type="ECO:0000256" key="1">
    <source>
        <dbReference type="ARBA" id="ARBA00006926"/>
    </source>
</evidence>
<proteinExistence type="inferred from homology"/>
<comment type="caution">
    <text evidence="6">The sequence shown here is derived from an EMBL/GenBank/DDBJ whole genome shotgun (WGS) entry which is preliminary data.</text>
</comment>
<dbReference type="Proteomes" id="UP000192342">
    <property type="component" value="Unassembled WGS sequence"/>
</dbReference>
<evidence type="ECO:0000256" key="5">
    <source>
        <dbReference type="RuleBase" id="RU000499"/>
    </source>
</evidence>
<dbReference type="PROSITE" id="PS00460">
    <property type="entry name" value="GLUTATHIONE_PEROXID_1"/>
    <property type="match status" value="1"/>
</dbReference>
<dbReference type="InterPro" id="IPR029759">
    <property type="entry name" value="GPX_AS"/>
</dbReference>
<dbReference type="PRINTS" id="PR01011">
    <property type="entry name" value="GLUTPROXDASE"/>
</dbReference>
<name>A0A1Y1SDU5_9GAMM</name>
<feature type="active site" evidence="4">
    <location>
        <position position="27"/>
    </location>
</feature>
<dbReference type="EMBL" id="AQQV01000002">
    <property type="protein sequence ID" value="ORE87091.1"/>
    <property type="molecule type" value="Genomic_DNA"/>
</dbReference>
<sequence>MGGGKDKPLCDWFEGKAVLVVNTASKCGLTPQFEGLEALHKRFHEQGLTILGFPSDNFLGQEYDNPEKTAEICYRNYGVTFPMFTRIDVKGKKAHPLFQRLAEQTRKPSWNFHKYLIKGDQVTDFGPRTKPDDETLIKAIEQALSEQTAAR</sequence>
<dbReference type="InterPro" id="IPR036249">
    <property type="entry name" value="Thioredoxin-like_sf"/>
</dbReference>
<dbReference type="PANTHER" id="PTHR11592:SF44">
    <property type="entry name" value="GLUTATHIONE PEROXIDASE"/>
    <property type="match status" value="1"/>
</dbReference>
<dbReference type="InterPro" id="IPR000889">
    <property type="entry name" value="Glutathione_peroxidase"/>
</dbReference>
<dbReference type="STRING" id="1317117.ATO7_08627"/>
<accession>A0A1Y1SDU5</accession>